<evidence type="ECO:0000313" key="7">
    <source>
        <dbReference type="Proteomes" id="UP000887578"/>
    </source>
</evidence>
<evidence type="ECO:0000256" key="5">
    <source>
        <dbReference type="RuleBase" id="RU362114"/>
    </source>
</evidence>
<dbReference type="GO" id="GO:1990404">
    <property type="term" value="F:NAD+-protein mono-ADP-ribosyltransferase activity"/>
    <property type="evidence" value="ECO:0007669"/>
    <property type="project" value="TreeGrafter"/>
</dbReference>
<accession>A0A914QZH8</accession>
<dbReference type="GO" id="GO:0006302">
    <property type="term" value="P:double-strand break repair"/>
    <property type="evidence" value="ECO:0007669"/>
    <property type="project" value="TreeGrafter"/>
</dbReference>
<name>A0A914QZH8_9BILA</name>
<proteinExistence type="predicted"/>
<dbReference type="GO" id="GO:0070212">
    <property type="term" value="P:protein poly-ADP-ribosylation"/>
    <property type="evidence" value="ECO:0007669"/>
    <property type="project" value="TreeGrafter"/>
</dbReference>
<dbReference type="InterPro" id="IPR012317">
    <property type="entry name" value="Poly(ADP-ribose)pol_cat_dom"/>
</dbReference>
<evidence type="ECO:0000256" key="4">
    <source>
        <dbReference type="ARBA" id="ARBA00033987"/>
    </source>
</evidence>
<evidence type="ECO:0000259" key="6">
    <source>
        <dbReference type="PROSITE" id="PS51059"/>
    </source>
</evidence>
<organism evidence="7 8">
    <name type="scientific">Panagrolaimus davidi</name>
    <dbReference type="NCBI Taxonomy" id="227884"/>
    <lineage>
        <taxon>Eukaryota</taxon>
        <taxon>Metazoa</taxon>
        <taxon>Ecdysozoa</taxon>
        <taxon>Nematoda</taxon>
        <taxon>Chromadorea</taxon>
        <taxon>Rhabditida</taxon>
        <taxon>Tylenchina</taxon>
        <taxon>Panagrolaimomorpha</taxon>
        <taxon>Panagrolaimoidea</taxon>
        <taxon>Panagrolaimidae</taxon>
        <taxon>Panagrolaimus</taxon>
    </lineage>
</organism>
<dbReference type="PROSITE" id="PS51059">
    <property type="entry name" value="PARP_CATALYTIC"/>
    <property type="match status" value="1"/>
</dbReference>
<keyword evidence="3 5" id="KW-0520">NAD</keyword>
<dbReference type="GO" id="GO:0003950">
    <property type="term" value="F:NAD+ poly-ADP-ribosyltransferase activity"/>
    <property type="evidence" value="ECO:0007669"/>
    <property type="project" value="UniProtKB-UniRule"/>
</dbReference>
<reference evidence="8" key="1">
    <citation type="submission" date="2022-11" db="UniProtKB">
        <authorList>
            <consortium name="WormBaseParasite"/>
        </authorList>
    </citation>
    <scope>IDENTIFICATION</scope>
</reference>
<sequence length="109" mass="12414">MQFKLEIFLGQKYALLCEVAVGSVFTSNSLYDLQTTKSADAKNKDTLKISGKNIPNDKFEVTASTGVRLPVGELEKNKEMEQSWGYMEYSEYIVKDRSNVIIRYLVAFE</sequence>
<evidence type="ECO:0000313" key="8">
    <source>
        <dbReference type="WBParaSite" id="PDA_v2.g4489.t1"/>
    </source>
</evidence>
<dbReference type="EC" id="2.4.2.-" evidence="5"/>
<dbReference type="Gene3D" id="3.90.228.10">
    <property type="match status" value="1"/>
</dbReference>
<dbReference type="GO" id="GO:0005730">
    <property type="term" value="C:nucleolus"/>
    <property type="evidence" value="ECO:0007669"/>
    <property type="project" value="TreeGrafter"/>
</dbReference>
<keyword evidence="1 5" id="KW-0328">Glycosyltransferase</keyword>
<keyword evidence="2 5" id="KW-0808">Transferase</keyword>
<evidence type="ECO:0000256" key="1">
    <source>
        <dbReference type="ARBA" id="ARBA00022676"/>
    </source>
</evidence>
<dbReference type="Pfam" id="PF00644">
    <property type="entry name" value="PARP"/>
    <property type="match status" value="1"/>
</dbReference>
<evidence type="ECO:0000256" key="3">
    <source>
        <dbReference type="ARBA" id="ARBA00023027"/>
    </source>
</evidence>
<protein>
    <recommendedName>
        <fullName evidence="5">Poly [ADP-ribose] polymerase</fullName>
        <shortName evidence="5">PARP</shortName>
        <ecNumber evidence="5">2.4.2.-</ecNumber>
    </recommendedName>
</protein>
<dbReference type="Proteomes" id="UP000887578">
    <property type="component" value="Unplaced"/>
</dbReference>
<dbReference type="PANTHER" id="PTHR10459">
    <property type="entry name" value="DNA LIGASE"/>
    <property type="match status" value="1"/>
</dbReference>
<evidence type="ECO:0000256" key="2">
    <source>
        <dbReference type="ARBA" id="ARBA00022679"/>
    </source>
</evidence>
<dbReference type="SUPFAM" id="SSF56399">
    <property type="entry name" value="ADP-ribosylation"/>
    <property type="match status" value="1"/>
</dbReference>
<keyword evidence="7" id="KW-1185">Reference proteome</keyword>
<feature type="domain" description="PARP catalytic" evidence="6">
    <location>
        <begin position="1"/>
        <end position="109"/>
    </location>
</feature>
<comment type="catalytic activity">
    <reaction evidence="4">
        <text>NAD(+) + (ADP-D-ribosyl)n-acceptor = nicotinamide + (ADP-D-ribosyl)n+1-acceptor + H(+).</text>
        <dbReference type="EC" id="2.4.2.30"/>
    </reaction>
</comment>
<dbReference type="InterPro" id="IPR050800">
    <property type="entry name" value="ARTD/PARP"/>
</dbReference>
<dbReference type="PANTHER" id="PTHR10459:SF60">
    <property type="entry name" value="POLY [ADP-RIBOSE] POLYMERASE 2"/>
    <property type="match status" value="1"/>
</dbReference>
<dbReference type="AlphaFoldDB" id="A0A914QZH8"/>
<dbReference type="WBParaSite" id="PDA_v2.g4489.t1">
    <property type="protein sequence ID" value="PDA_v2.g4489.t1"/>
    <property type="gene ID" value="PDA_v2.g4489"/>
</dbReference>